<comment type="similarity">
    <text evidence="1">Belongs to the universal ribosomal protein uL4 family.</text>
</comment>
<protein>
    <recommendedName>
        <fullName evidence="6">Large ribosomal subunit protein uL4c</fullName>
    </recommendedName>
    <alternativeName>
        <fullName evidence="7">50S ribosomal protein L4, chloroplastic</fullName>
    </alternativeName>
</protein>
<feature type="compositionally biased region" description="Acidic residues" evidence="8">
    <location>
        <begin position="166"/>
        <end position="175"/>
    </location>
</feature>
<dbReference type="GO" id="GO:0019843">
    <property type="term" value="F:rRNA binding"/>
    <property type="evidence" value="ECO:0007669"/>
    <property type="project" value="UniProtKB-KW"/>
</dbReference>
<organism evidence="9 10">
    <name type="scientific">Prototheca wickerhamii</name>
    <dbReference type="NCBI Taxonomy" id="3111"/>
    <lineage>
        <taxon>Eukaryota</taxon>
        <taxon>Viridiplantae</taxon>
        <taxon>Chlorophyta</taxon>
        <taxon>core chlorophytes</taxon>
        <taxon>Trebouxiophyceae</taxon>
        <taxon>Chlorellales</taxon>
        <taxon>Chlorellaceae</taxon>
        <taxon>Prototheca</taxon>
    </lineage>
</organism>
<feature type="region of interest" description="Disordered" evidence="8">
    <location>
        <begin position="151"/>
        <end position="175"/>
    </location>
</feature>
<dbReference type="EMBL" id="JASFZW010000008">
    <property type="protein sequence ID" value="KAK2076875.1"/>
    <property type="molecule type" value="Genomic_DNA"/>
</dbReference>
<dbReference type="Gene3D" id="3.40.1370.10">
    <property type="match status" value="1"/>
</dbReference>
<reference evidence="9" key="1">
    <citation type="submission" date="2021-01" db="EMBL/GenBank/DDBJ databases">
        <authorList>
            <person name="Eckstrom K.M.E."/>
        </authorList>
    </citation>
    <scope>NUCLEOTIDE SEQUENCE</scope>
    <source>
        <strain evidence="9">UVCC 0001</strain>
    </source>
</reference>
<keyword evidence="4" id="KW-0689">Ribosomal protein</keyword>
<dbReference type="PANTHER" id="PTHR10746">
    <property type="entry name" value="50S RIBOSOMAL PROTEIN L4"/>
    <property type="match status" value="1"/>
</dbReference>
<keyword evidence="3" id="KW-0694">RNA-binding</keyword>
<evidence type="ECO:0000256" key="3">
    <source>
        <dbReference type="ARBA" id="ARBA00022884"/>
    </source>
</evidence>
<keyword evidence="2" id="KW-0699">rRNA-binding</keyword>
<dbReference type="SUPFAM" id="SSF52166">
    <property type="entry name" value="Ribosomal protein L4"/>
    <property type="match status" value="1"/>
</dbReference>
<dbReference type="PANTHER" id="PTHR10746:SF17">
    <property type="entry name" value="LARGE RIBOSOMAL SUBUNIT PROTEIN UL4C"/>
    <property type="match status" value="1"/>
</dbReference>
<keyword evidence="10" id="KW-1185">Reference proteome</keyword>
<name>A0AAD9MJP8_PROWI</name>
<evidence type="ECO:0000256" key="2">
    <source>
        <dbReference type="ARBA" id="ARBA00022730"/>
    </source>
</evidence>
<keyword evidence="5" id="KW-0687">Ribonucleoprotein</keyword>
<dbReference type="GO" id="GO:0003735">
    <property type="term" value="F:structural constituent of ribosome"/>
    <property type="evidence" value="ECO:0007669"/>
    <property type="project" value="InterPro"/>
</dbReference>
<sequence>MNRKEKRLAMATALQSAAPDLVVVPSVSKALPDIKTQALVSLLASVGASPMDQKVLLVMWKVPMHVHLSARNLERLFVNTAESLQILDVLNADKIVIEEQALRFLSAKFGLASGEEVAQLREELQGEFEHQQIVETLEALRLALAGKGEVEGEAAREEEGVVDVQPLDEPDAQEG</sequence>
<evidence type="ECO:0000256" key="5">
    <source>
        <dbReference type="ARBA" id="ARBA00023274"/>
    </source>
</evidence>
<dbReference type="AlphaFoldDB" id="A0AAD9MJP8"/>
<dbReference type="InterPro" id="IPR013005">
    <property type="entry name" value="Ribosomal_uL4-like"/>
</dbReference>
<comment type="caution">
    <text evidence="9">The sequence shown here is derived from an EMBL/GenBank/DDBJ whole genome shotgun (WGS) entry which is preliminary data.</text>
</comment>
<evidence type="ECO:0000256" key="8">
    <source>
        <dbReference type="SAM" id="MobiDB-lite"/>
    </source>
</evidence>
<dbReference type="InterPro" id="IPR002136">
    <property type="entry name" value="Ribosomal_uL4"/>
</dbReference>
<gene>
    <name evidence="9" type="ORF">QBZ16_005103</name>
</gene>
<evidence type="ECO:0000313" key="9">
    <source>
        <dbReference type="EMBL" id="KAK2076875.1"/>
    </source>
</evidence>
<proteinExistence type="inferred from homology"/>
<dbReference type="Pfam" id="PF00573">
    <property type="entry name" value="Ribosomal_L4"/>
    <property type="match status" value="1"/>
</dbReference>
<dbReference type="GO" id="GO:1990904">
    <property type="term" value="C:ribonucleoprotein complex"/>
    <property type="evidence" value="ECO:0007669"/>
    <property type="project" value="UniProtKB-KW"/>
</dbReference>
<dbReference type="GO" id="GO:0006412">
    <property type="term" value="P:translation"/>
    <property type="evidence" value="ECO:0007669"/>
    <property type="project" value="InterPro"/>
</dbReference>
<evidence type="ECO:0000256" key="6">
    <source>
        <dbReference type="ARBA" id="ARBA00035208"/>
    </source>
</evidence>
<evidence type="ECO:0000256" key="1">
    <source>
        <dbReference type="ARBA" id="ARBA00010528"/>
    </source>
</evidence>
<evidence type="ECO:0000256" key="7">
    <source>
        <dbReference type="ARBA" id="ARBA00035387"/>
    </source>
</evidence>
<dbReference type="InterPro" id="IPR023574">
    <property type="entry name" value="Ribosomal_uL4_dom_sf"/>
</dbReference>
<accession>A0AAD9MJP8</accession>
<evidence type="ECO:0000313" key="10">
    <source>
        <dbReference type="Proteomes" id="UP001255856"/>
    </source>
</evidence>
<dbReference type="GO" id="GO:0005840">
    <property type="term" value="C:ribosome"/>
    <property type="evidence" value="ECO:0007669"/>
    <property type="project" value="UniProtKB-KW"/>
</dbReference>
<evidence type="ECO:0000256" key="4">
    <source>
        <dbReference type="ARBA" id="ARBA00022980"/>
    </source>
</evidence>
<dbReference type="Proteomes" id="UP001255856">
    <property type="component" value="Unassembled WGS sequence"/>
</dbReference>